<dbReference type="PANTHER" id="PTHR34229">
    <property type="entry name" value="METAL TRANSPORT PROTEIN HI_1621-RELATED"/>
    <property type="match status" value="1"/>
</dbReference>
<evidence type="ECO:0000256" key="6">
    <source>
        <dbReference type="ARBA" id="ARBA00023136"/>
    </source>
</evidence>
<feature type="transmembrane region" description="Helical" evidence="7">
    <location>
        <begin position="39"/>
        <end position="60"/>
    </location>
</feature>
<dbReference type="GeneID" id="5412278"/>
<protein>
    <submittedName>
        <fullName evidence="8">Cobalamin (Vitamin B12) biosynthesis CbiM protein</fullName>
    </submittedName>
</protein>
<evidence type="ECO:0000256" key="2">
    <source>
        <dbReference type="ARBA" id="ARBA00022448"/>
    </source>
</evidence>
<evidence type="ECO:0000256" key="4">
    <source>
        <dbReference type="ARBA" id="ARBA00022692"/>
    </source>
</evidence>
<dbReference type="Proteomes" id="UP000002408">
    <property type="component" value="Chromosome"/>
</dbReference>
<evidence type="ECO:0000256" key="3">
    <source>
        <dbReference type="ARBA" id="ARBA00022475"/>
    </source>
</evidence>
<dbReference type="HOGENOM" id="CLU_052508_2_1_2"/>
<keyword evidence="2" id="KW-0813">Transport</keyword>
<evidence type="ECO:0000313" key="8">
    <source>
        <dbReference type="EMBL" id="ABS56154.1"/>
    </source>
</evidence>
<dbReference type="EMBL" id="CP000780">
    <property type="protein sequence ID" value="ABS56154.1"/>
    <property type="molecule type" value="Genomic_DNA"/>
</dbReference>
<dbReference type="eggNOG" id="arCOG02248">
    <property type="taxonomic scope" value="Archaea"/>
</dbReference>
<evidence type="ECO:0000256" key="5">
    <source>
        <dbReference type="ARBA" id="ARBA00022989"/>
    </source>
</evidence>
<keyword evidence="9" id="KW-1185">Reference proteome</keyword>
<evidence type="ECO:0000256" key="1">
    <source>
        <dbReference type="ARBA" id="ARBA00004651"/>
    </source>
</evidence>
<dbReference type="InterPro" id="IPR002751">
    <property type="entry name" value="CbiM/NikMN"/>
</dbReference>
<accession>A7I8U3</accession>
<sequence>MHIPDGYLGPTTFITMYLIMIPIWLYAGYWVQKNLRSRQVPYLALAAAFSFVIMMFNVPVPGGSSGHAVGSALVAIILGPWAAVVTTSVALLIQCLVFGDGGITAFGANCFNMGTVIPFVGYFLYKLIAGKSAIASTRRIIAAALGGYFGLGIAAGVAGFEMGLQPILEHTASGTPLYMPYGLNVTVPAMLIDHFGFFCWVELIVTGLAFAYIARNSPDVIFNYKEIEKNSKPEARPVATPA</sequence>
<dbReference type="AlphaFoldDB" id="A7I8U3"/>
<dbReference type="RefSeq" id="WP_012107200.1">
    <property type="nucleotide sequence ID" value="NC_009712.1"/>
</dbReference>
<dbReference type="OrthoDB" id="71235at2157"/>
<feature type="transmembrane region" description="Helical" evidence="7">
    <location>
        <begin position="195"/>
        <end position="214"/>
    </location>
</feature>
<dbReference type="GO" id="GO:0000041">
    <property type="term" value="P:transition metal ion transport"/>
    <property type="evidence" value="ECO:0007669"/>
    <property type="project" value="InterPro"/>
</dbReference>
<organism evidence="8 9">
    <name type="scientific">Methanoregula boonei (strain DSM 21154 / JCM 14090 / 6A8)</name>
    <dbReference type="NCBI Taxonomy" id="456442"/>
    <lineage>
        <taxon>Archaea</taxon>
        <taxon>Methanobacteriati</taxon>
        <taxon>Methanobacteriota</taxon>
        <taxon>Stenosarchaea group</taxon>
        <taxon>Methanomicrobia</taxon>
        <taxon>Methanomicrobiales</taxon>
        <taxon>Methanoregulaceae</taxon>
        <taxon>Methanoregula</taxon>
    </lineage>
</organism>
<dbReference type="STRING" id="456442.Mboo_1637"/>
<dbReference type="NCBIfam" id="NF008873">
    <property type="entry name" value="PRK11909.1"/>
    <property type="match status" value="1"/>
</dbReference>
<dbReference type="Pfam" id="PF01891">
    <property type="entry name" value="CbiM"/>
    <property type="match status" value="1"/>
</dbReference>
<dbReference type="GO" id="GO:0005886">
    <property type="term" value="C:plasma membrane"/>
    <property type="evidence" value="ECO:0007669"/>
    <property type="project" value="UniProtKB-SubCell"/>
</dbReference>
<name>A7I8U3_METB6</name>
<keyword evidence="5 7" id="KW-1133">Transmembrane helix</keyword>
<feature type="transmembrane region" description="Helical" evidence="7">
    <location>
        <begin position="140"/>
        <end position="160"/>
    </location>
</feature>
<gene>
    <name evidence="8" type="ordered locus">Mboo_1637</name>
</gene>
<keyword evidence="6 7" id="KW-0472">Membrane</keyword>
<proteinExistence type="predicted"/>
<feature type="transmembrane region" description="Helical" evidence="7">
    <location>
        <begin position="7"/>
        <end position="27"/>
    </location>
</feature>
<comment type="subcellular location">
    <subcellularLocation>
        <location evidence="1">Cell membrane</location>
        <topology evidence="1">Multi-pass membrane protein</topology>
    </subcellularLocation>
</comment>
<feature type="transmembrane region" description="Helical" evidence="7">
    <location>
        <begin position="72"/>
        <end position="99"/>
    </location>
</feature>
<reference evidence="9" key="1">
    <citation type="journal article" date="2015" name="Microbiology">
        <title>Genome of Methanoregula boonei 6A8 reveals adaptations to oligotrophic peatland environments.</title>
        <authorList>
            <person name="Braeuer S."/>
            <person name="Cadillo-Quiroz H."/>
            <person name="Kyrpides N."/>
            <person name="Woyke T."/>
            <person name="Goodwin L."/>
            <person name="Detter C."/>
            <person name="Podell S."/>
            <person name="Yavitt J.B."/>
            <person name="Zinder S.H."/>
        </authorList>
    </citation>
    <scope>NUCLEOTIDE SEQUENCE [LARGE SCALE GENOMIC DNA]</scope>
    <source>
        <strain evidence="9">DSM 21154 / JCM 14090 / 6A8</strain>
    </source>
</reference>
<dbReference type="Gene3D" id="1.10.1760.20">
    <property type="match status" value="1"/>
</dbReference>
<evidence type="ECO:0000256" key="7">
    <source>
        <dbReference type="SAM" id="Phobius"/>
    </source>
</evidence>
<keyword evidence="3" id="KW-1003">Cell membrane</keyword>
<dbReference type="PANTHER" id="PTHR34229:SF1">
    <property type="entry name" value="METAL TRANSPORT PROTEIN HI_1621-RELATED"/>
    <property type="match status" value="1"/>
</dbReference>
<keyword evidence="4 7" id="KW-0812">Transmembrane</keyword>
<evidence type="ECO:0000313" key="9">
    <source>
        <dbReference type="Proteomes" id="UP000002408"/>
    </source>
</evidence>
<feature type="transmembrane region" description="Helical" evidence="7">
    <location>
        <begin position="105"/>
        <end position="128"/>
    </location>
</feature>
<dbReference type="KEGG" id="mbn:Mboo_1637"/>